<reference evidence="2 3" key="1">
    <citation type="journal article" date="2016" name="Int. J. Syst. Evol. Microbiol.">
        <title>Proposal of Mucilaginibacter phyllosphaerae sp. nov. isolated from the phyllosphere of Galium album.</title>
        <authorList>
            <person name="Aydogan E.L."/>
            <person name="Busse H.J."/>
            <person name="Moser G."/>
            <person name="Muller C."/>
            <person name="Kampfer P."/>
            <person name="Glaeser S.P."/>
        </authorList>
    </citation>
    <scope>NUCLEOTIDE SEQUENCE [LARGE SCALE GENOMIC DNA]</scope>
    <source>
        <strain evidence="2 3">PP-F2FG21</strain>
    </source>
</reference>
<sequence length="90" mass="11034">MQTNKYHITLFETYWKEDFLNYDFPLLPSQGDVIEFKNEYELFLIKERGFETFNDNDLIEVTLYGVMEGERDNKNRLKWDRFKERLPKGI</sequence>
<gene>
    <name evidence="2" type="ORF">E2R65_11850</name>
    <name evidence="1" type="ORF">GGR35_001991</name>
</gene>
<organism evidence="2 3">
    <name type="scientific">Mucilaginibacter phyllosphaerae</name>
    <dbReference type="NCBI Taxonomy" id="1812349"/>
    <lineage>
        <taxon>Bacteria</taxon>
        <taxon>Pseudomonadati</taxon>
        <taxon>Bacteroidota</taxon>
        <taxon>Sphingobacteriia</taxon>
        <taxon>Sphingobacteriales</taxon>
        <taxon>Sphingobacteriaceae</taxon>
        <taxon>Mucilaginibacter</taxon>
    </lineage>
</organism>
<reference evidence="2" key="2">
    <citation type="submission" date="2019-03" db="EMBL/GenBank/DDBJ databases">
        <authorList>
            <person name="Yan Y.-Q."/>
            <person name="Du Z.-J."/>
        </authorList>
    </citation>
    <scope>NUCLEOTIDE SEQUENCE</scope>
    <source>
        <strain evidence="2">PP-F2FG21</strain>
    </source>
</reference>
<accession>A0A4Y8ABD0</accession>
<dbReference type="OrthoDB" id="9977975at2"/>
<dbReference type="EMBL" id="SNQG01000004">
    <property type="protein sequence ID" value="TEW65825.1"/>
    <property type="molecule type" value="Genomic_DNA"/>
</dbReference>
<dbReference type="EMBL" id="JACIEG010000003">
    <property type="protein sequence ID" value="MBB3969388.1"/>
    <property type="molecule type" value="Genomic_DNA"/>
</dbReference>
<evidence type="ECO:0000313" key="2">
    <source>
        <dbReference type="EMBL" id="TEW65825.1"/>
    </source>
</evidence>
<dbReference type="AlphaFoldDB" id="A0A4Y8ABD0"/>
<evidence type="ECO:0000313" key="4">
    <source>
        <dbReference type="Proteomes" id="UP000583101"/>
    </source>
</evidence>
<name>A0A4Y8ABD0_9SPHI</name>
<reference evidence="1 4" key="3">
    <citation type="submission" date="2020-08" db="EMBL/GenBank/DDBJ databases">
        <title>Genomic Encyclopedia of Type Strains, Phase IV (KMG-IV): sequencing the most valuable type-strain genomes for metagenomic binning, comparative biology and taxonomic classification.</title>
        <authorList>
            <person name="Goeker M."/>
        </authorList>
    </citation>
    <scope>NUCLEOTIDE SEQUENCE [LARGE SCALE GENOMIC DNA]</scope>
    <source>
        <strain evidence="1 4">DSM 100995</strain>
    </source>
</reference>
<evidence type="ECO:0000313" key="3">
    <source>
        <dbReference type="Proteomes" id="UP000297248"/>
    </source>
</evidence>
<keyword evidence="4" id="KW-1185">Reference proteome</keyword>
<comment type="caution">
    <text evidence="2">The sequence shown here is derived from an EMBL/GenBank/DDBJ whole genome shotgun (WGS) entry which is preliminary data.</text>
</comment>
<dbReference type="Proteomes" id="UP000297248">
    <property type="component" value="Unassembled WGS sequence"/>
</dbReference>
<dbReference type="RefSeq" id="WP_134336691.1">
    <property type="nucleotide sequence ID" value="NZ_BMCZ01000002.1"/>
</dbReference>
<evidence type="ECO:0000313" key="1">
    <source>
        <dbReference type="EMBL" id="MBB3969388.1"/>
    </source>
</evidence>
<dbReference type="Proteomes" id="UP000583101">
    <property type="component" value="Unassembled WGS sequence"/>
</dbReference>
<proteinExistence type="predicted"/>
<protein>
    <submittedName>
        <fullName evidence="2">Uncharacterized protein</fullName>
    </submittedName>
</protein>